<feature type="domain" description="CusB-like beta-barrel" evidence="4">
    <location>
        <begin position="252"/>
        <end position="320"/>
    </location>
</feature>
<reference evidence="8" key="1">
    <citation type="submission" date="2018-07" db="EMBL/GenBank/DDBJ databases">
        <title>Genome sequence of Erythrobacter strain YH-07, an antagonistic bacterium isolated from Yellow Sea.</title>
        <authorList>
            <person name="Tang T."/>
            <person name="Liu Q."/>
            <person name="Sun X."/>
        </authorList>
    </citation>
    <scope>NUCLEOTIDE SEQUENCE [LARGE SCALE GENOMIC DNA]</scope>
    <source>
        <strain evidence="8">YH-07</strain>
    </source>
</reference>
<dbReference type="KEGG" id="err:DVR09_03030"/>
<evidence type="ECO:0000259" key="4">
    <source>
        <dbReference type="Pfam" id="PF25954"/>
    </source>
</evidence>
<evidence type="ECO:0000313" key="7">
    <source>
        <dbReference type="EMBL" id="AXK41439.1"/>
    </source>
</evidence>
<evidence type="ECO:0000256" key="3">
    <source>
        <dbReference type="SAM" id="Phobius"/>
    </source>
</evidence>
<dbReference type="OrthoDB" id="7422354at2"/>
<feature type="domain" description="CzcB-like barrel-sandwich hybrid" evidence="6">
    <location>
        <begin position="109"/>
        <end position="242"/>
    </location>
</feature>
<dbReference type="EMBL" id="CP031357">
    <property type="protein sequence ID" value="AXK41439.1"/>
    <property type="molecule type" value="Genomic_DNA"/>
</dbReference>
<dbReference type="Gene3D" id="2.40.50.100">
    <property type="match status" value="1"/>
</dbReference>
<feature type="domain" description="Multidrug resistance protein MdtA-like C-terminal permuted SH3" evidence="5">
    <location>
        <begin position="327"/>
        <end position="380"/>
    </location>
</feature>
<accession>A0A345YBY7</accession>
<protein>
    <submittedName>
        <fullName evidence="7">Efflux RND transporter periplasmic adaptor subunit</fullName>
    </submittedName>
</protein>
<dbReference type="Gene3D" id="2.40.420.20">
    <property type="match status" value="1"/>
</dbReference>
<evidence type="ECO:0000259" key="6">
    <source>
        <dbReference type="Pfam" id="PF25973"/>
    </source>
</evidence>
<sequence>MNYESGVIAEKGEPIAVGIEPEAEEQEEKRRFDRRKIVIIGSLLVLALAIAAYFVMRGGGTATPAGDENAQAPTVTVVTPGKTTVEGQITATGTLAARREMPVGVVGEGGRVVSVPVDAGDWVRQGQVLASIDRSVQSQQVQSAAAQIQVAQADANLAQANLDRALQLVERGFVSKADVDRLTATRDAAAARVRVAQAQLRELRARTARLNVLAPASGYVLERNVETGQTVGAGSPALFRIARGGEMEMLARLNEDSLAAISVGTSAQIRPIGTEKLFTGQVWQISPTIDQQDRQGTARIALAYAPGLRPGGFATATIASGTVVAPILPESAVLSDREGDYVLIVNGEDKAERRPVTTGAVTSKGIVIAEGLSGSERVVLRAGGFLTEGETVRAQLAKLD</sequence>
<keyword evidence="8" id="KW-1185">Reference proteome</keyword>
<name>A0A345YBY7_9SPHN</name>
<evidence type="ECO:0000256" key="1">
    <source>
        <dbReference type="ARBA" id="ARBA00009477"/>
    </source>
</evidence>
<dbReference type="PANTHER" id="PTHR30469:SF15">
    <property type="entry name" value="HLYD FAMILY OF SECRETION PROTEINS"/>
    <property type="match status" value="1"/>
</dbReference>
<evidence type="ECO:0000313" key="8">
    <source>
        <dbReference type="Proteomes" id="UP000254508"/>
    </source>
</evidence>
<dbReference type="Gene3D" id="1.10.287.470">
    <property type="entry name" value="Helix hairpin bin"/>
    <property type="match status" value="1"/>
</dbReference>
<organism evidence="7 8">
    <name type="scientific">Erythrobacter aureus</name>
    <dbReference type="NCBI Taxonomy" id="2182384"/>
    <lineage>
        <taxon>Bacteria</taxon>
        <taxon>Pseudomonadati</taxon>
        <taxon>Pseudomonadota</taxon>
        <taxon>Alphaproteobacteria</taxon>
        <taxon>Sphingomonadales</taxon>
        <taxon>Erythrobacteraceae</taxon>
        <taxon>Erythrobacter/Porphyrobacter group</taxon>
        <taxon>Erythrobacter</taxon>
    </lineage>
</organism>
<dbReference type="Pfam" id="PF25967">
    <property type="entry name" value="RND-MFP_C"/>
    <property type="match status" value="1"/>
</dbReference>
<keyword evidence="3" id="KW-0812">Transmembrane</keyword>
<keyword evidence="3" id="KW-1133">Transmembrane helix</keyword>
<dbReference type="RefSeq" id="WP_115415627.1">
    <property type="nucleotide sequence ID" value="NZ_CP031357.1"/>
</dbReference>
<dbReference type="GO" id="GO:1990281">
    <property type="term" value="C:efflux pump complex"/>
    <property type="evidence" value="ECO:0007669"/>
    <property type="project" value="TreeGrafter"/>
</dbReference>
<proteinExistence type="inferred from homology"/>
<keyword evidence="2" id="KW-0175">Coiled coil</keyword>
<evidence type="ECO:0000259" key="5">
    <source>
        <dbReference type="Pfam" id="PF25967"/>
    </source>
</evidence>
<dbReference type="PANTHER" id="PTHR30469">
    <property type="entry name" value="MULTIDRUG RESISTANCE PROTEIN MDTA"/>
    <property type="match status" value="1"/>
</dbReference>
<dbReference type="Gene3D" id="2.40.30.170">
    <property type="match status" value="1"/>
</dbReference>
<dbReference type="SUPFAM" id="SSF111369">
    <property type="entry name" value="HlyD-like secretion proteins"/>
    <property type="match status" value="1"/>
</dbReference>
<dbReference type="Pfam" id="PF25973">
    <property type="entry name" value="BSH_CzcB"/>
    <property type="match status" value="1"/>
</dbReference>
<comment type="similarity">
    <text evidence="1">Belongs to the membrane fusion protein (MFP) (TC 8.A.1) family.</text>
</comment>
<keyword evidence="3" id="KW-0472">Membrane</keyword>
<dbReference type="AlphaFoldDB" id="A0A345YBY7"/>
<feature type="coiled-coil region" evidence="2">
    <location>
        <begin position="148"/>
        <end position="206"/>
    </location>
</feature>
<dbReference type="Proteomes" id="UP000254508">
    <property type="component" value="Chromosome"/>
</dbReference>
<dbReference type="NCBIfam" id="TIGR01730">
    <property type="entry name" value="RND_mfp"/>
    <property type="match status" value="1"/>
</dbReference>
<dbReference type="Pfam" id="PF25954">
    <property type="entry name" value="Beta-barrel_RND_2"/>
    <property type="match status" value="1"/>
</dbReference>
<dbReference type="InterPro" id="IPR058647">
    <property type="entry name" value="BSH_CzcB-like"/>
</dbReference>
<dbReference type="InterPro" id="IPR006143">
    <property type="entry name" value="RND_pump_MFP"/>
</dbReference>
<dbReference type="InterPro" id="IPR058792">
    <property type="entry name" value="Beta-barrel_RND_2"/>
</dbReference>
<evidence type="ECO:0000256" key="2">
    <source>
        <dbReference type="SAM" id="Coils"/>
    </source>
</evidence>
<gene>
    <name evidence="7" type="ORF">DVR09_03030</name>
</gene>
<dbReference type="GO" id="GO:0015562">
    <property type="term" value="F:efflux transmembrane transporter activity"/>
    <property type="evidence" value="ECO:0007669"/>
    <property type="project" value="TreeGrafter"/>
</dbReference>
<dbReference type="InterPro" id="IPR058627">
    <property type="entry name" value="MdtA-like_C"/>
</dbReference>
<feature type="transmembrane region" description="Helical" evidence="3">
    <location>
        <begin position="37"/>
        <end position="56"/>
    </location>
</feature>